<dbReference type="InterPro" id="IPR013083">
    <property type="entry name" value="Znf_RING/FYVE/PHD"/>
</dbReference>
<reference evidence="4" key="1">
    <citation type="journal article" date="2020" name="J. Eukaryot. Microbiol.">
        <title>De novo Sequencing, Assembly and Annotation of the Transcriptome for the Free-Living Testate Amoeba Arcella intermedia.</title>
        <authorList>
            <person name="Ribeiro G.M."/>
            <person name="Porfirio-Sousa A.L."/>
            <person name="Maurer-Alcala X.X."/>
            <person name="Katz L.A."/>
            <person name="Lahr D.J.G."/>
        </authorList>
    </citation>
    <scope>NUCLEOTIDE SEQUENCE</scope>
</reference>
<accession>A0A6B2LP60</accession>
<dbReference type="AlphaFoldDB" id="A0A6B2LP60"/>
<feature type="coiled-coil region" evidence="2">
    <location>
        <begin position="72"/>
        <end position="103"/>
    </location>
</feature>
<dbReference type="GO" id="GO:0008270">
    <property type="term" value="F:zinc ion binding"/>
    <property type="evidence" value="ECO:0007669"/>
    <property type="project" value="UniProtKB-KW"/>
</dbReference>
<dbReference type="Gene3D" id="3.30.40.10">
    <property type="entry name" value="Zinc/RING finger domain, C3HC4 (zinc finger)"/>
    <property type="match status" value="1"/>
</dbReference>
<dbReference type="Pfam" id="PF13920">
    <property type="entry name" value="zf-C3HC4_3"/>
    <property type="match status" value="1"/>
</dbReference>
<dbReference type="InterPro" id="IPR001841">
    <property type="entry name" value="Znf_RING"/>
</dbReference>
<keyword evidence="1" id="KW-0863">Zinc-finger</keyword>
<keyword evidence="1" id="KW-0479">Metal-binding</keyword>
<evidence type="ECO:0000313" key="4">
    <source>
        <dbReference type="EMBL" id="NDV38610.1"/>
    </source>
</evidence>
<keyword evidence="1" id="KW-0862">Zinc</keyword>
<feature type="domain" description="RING-type" evidence="3">
    <location>
        <begin position="106"/>
        <end position="142"/>
    </location>
</feature>
<name>A0A6B2LP60_9EUKA</name>
<keyword evidence="2" id="KW-0175">Coiled coil</keyword>
<proteinExistence type="predicted"/>
<dbReference type="SUPFAM" id="SSF57850">
    <property type="entry name" value="RING/U-box"/>
    <property type="match status" value="1"/>
</dbReference>
<sequence>MTSYAQYLEKQNADLLTLREVVQIEKEELERKVSIRNSIIKRLKAVEKKFFSPKAIQSLTSDDPQQEDWKKRSLEKLTLEQLENLLNTAKKEKKKKLESEEEKKLCVVCLTAKRQVVCIPCYHICLCEGCSKKVKNMCPLDRQSVTFSKVYV</sequence>
<dbReference type="EMBL" id="GIBP01009641">
    <property type="protein sequence ID" value="NDV38610.1"/>
    <property type="molecule type" value="Transcribed_RNA"/>
</dbReference>
<dbReference type="PANTHER" id="PTHR22696">
    <property type="entry name" value="E3 UBIQUITIN-PROTEIN LIGASE RNF26"/>
    <property type="match status" value="1"/>
</dbReference>
<evidence type="ECO:0000259" key="3">
    <source>
        <dbReference type="PROSITE" id="PS50089"/>
    </source>
</evidence>
<evidence type="ECO:0000256" key="1">
    <source>
        <dbReference type="PROSITE-ProRule" id="PRU00175"/>
    </source>
</evidence>
<evidence type="ECO:0000256" key="2">
    <source>
        <dbReference type="SAM" id="Coils"/>
    </source>
</evidence>
<protein>
    <recommendedName>
        <fullName evidence="3">RING-type domain-containing protein</fullName>
    </recommendedName>
</protein>
<organism evidence="4">
    <name type="scientific">Arcella intermedia</name>
    <dbReference type="NCBI Taxonomy" id="1963864"/>
    <lineage>
        <taxon>Eukaryota</taxon>
        <taxon>Amoebozoa</taxon>
        <taxon>Tubulinea</taxon>
        <taxon>Elardia</taxon>
        <taxon>Arcellinida</taxon>
        <taxon>Sphaerothecina</taxon>
        <taxon>Arcellidae</taxon>
        <taxon>Arcella</taxon>
    </lineage>
</organism>
<dbReference type="PROSITE" id="PS50089">
    <property type="entry name" value="ZF_RING_2"/>
    <property type="match status" value="1"/>
</dbReference>